<sequence length="679" mass="77053">MMEYPDTMDHIEIPIIDTEESLFEVIPKLSSFISMAVGDMEYSFEQMRFGSRGHRLRQLIHALAQDSHNPFIIVALMILKWNFSNATDDDWGLNESRGAACEFVAWQFLCHLNQRETIEFLLEELPLPDRKPANARETEPGLPKPTPVDNSETTPLLSHSPMPNEGSSGKQIGQATHRRENTADTQINTADPIDISPYSQFFGLNALEIAAIAHAKRFLSQRVVQRVVNDIWNGEIVFWDSLTVHSKKKPQNLNRKTADPYSRLRVPVYRKMFEAAFFLSFLMLYYSVLVERKETSIGVFEVLMDIWIAAFAYDELSGLVDAGVLFYQMDFWSLWNLSIIGVGFAFIIARAIGLTKGNNYILDLSFDILSLEALFLVPRICSLVSLNSYFGSLIPVLKEMVVSTPKLTSTLKADFILDEGILQVFARGSGFTFSDEWARLPTGFLTTFTMLARDRLSLKEMSWMLVKVFFGSGALGLDSASEISPIFGYGLMLIFVSMTNILLLSSLISLMSMSLEGVMLHAREEYLFQLSIYVLESSNSRRLTYFVPPLNLIPLFCIRPMRLFLSAEAVRRVRIILLRATHLPFVILIWMYESTRRRILSQRTTGLPPISSPESGHLAFEPGVGNERVQVDHQDRHKLPPVRPESTQTTQIMEMIASIERLRVQVERATSNLEAQQGK</sequence>
<evidence type="ECO:0000313" key="6">
    <source>
        <dbReference type="Proteomes" id="UP000191285"/>
    </source>
</evidence>
<evidence type="ECO:0000256" key="2">
    <source>
        <dbReference type="SAM" id="MobiDB-lite"/>
    </source>
</evidence>
<feature type="transmembrane region" description="Helical" evidence="3">
    <location>
        <begin position="334"/>
        <end position="353"/>
    </location>
</feature>
<evidence type="ECO:0000256" key="1">
    <source>
        <dbReference type="SAM" id="Coils"/>
    </source>
</evidence>
<proteinExistence type="predicted"/>
<dbReference type="InterPro" id="IPR056336">
    <property type="entry name" value="YVC1_C"/>
</dbReference>
<feature type="compositionally biased region" description="Basic and acidic residues" evidence="2">
    <location>
        <begin position="130"/>
        <end position="139"/>
    </location>
</feature>
<evidence type="ECO:0000256" key="3">
    <source>
        <dbReference type="SAM" id="Phobius"/>
    </source>
</evidence>
<dbReference type="EMBL" id="MLKD01000004">
    <property type="protein sequence ID" value="OQE27563.1"/>
    <property type="molecule type" value="Genomic_DNA"/>
</dbReference>
<gene>
    <name evidence="5" type="ORF">PENSTE_c004G03519</name>
</gene>
<accession>A0A1V6TPT3</accession>
<feature type="domain" description="Calcium channel YVC1-like C-terminal transmembrane" evidence="4">
    <location>
        <begin position="279"/>
        <end position="401"/>
    </location>
</feature>
<feature type="region of interest" description="Disordered" evidence="2">
    <location>
        <begin position="130"/>
        <end position="190"/>
    </location>
</feature>
<keyword evidence="3" id="KW-0472">Membrane</keyword>
<feature type="compositionally biased region" description="Polar residues" evidence="2">
    <location>
        <begin position="165"/>
        <end position="174"/>
    </location>
</feature>
<dbReference type="Proteomes" id="UP000191285">
    <property type="component" value="Unassembled WGS sequence"/>
</dbReference>
<dbReference type="AlphaFoldDB" id="A0A1V6TPT3"/>
<feature type="coiled-coil region" evidence="1">
    <location>
        <begin position="652"/>
        <end position="679"/>
    </location>
</feature>
<dbReference type="InterPro" id="IPR052971">
    <property type="entry name" value="TRP_calcium_channel"/>
</dbReference>
<feature type="transmembrane region" description="Helical" evidence="3">
    <location>
        <begin position="573"/>
        <end position="592"/>
    </location>
</feature>
<keyword evidence="6" id="KW-1185">Reference proteome</keyword>
<protein>
    <recommendedName>
        <fullName evidence="4">Calcium channel YVC1-like C-terminal transmembrane domain-containing protein</fullName>
    </recommendedName>
</protein>
<keyword evidence="1" id="KW-0175">Coiled coil</keyword>
<comment type="caution">
    <text evidence="5">The sequence shown here is derived from an EMBL/GenBank/DDBJ whole genome shotgun (WGS) entry which is preliminary data.</text>
</comment>
<name>A0A1V6TPT3_9EURO</name>
<feature type="transmembrane region" description="Helical" evidence="3">
    <location>
        <begin position="272"/>
        <end position="289"/>
    </location>
</feature>
<dbReference type="OrthoDB" id="310870at2759"/>
<evidence type="ECO:0000313" key="5">
    <source>
        <dbReference type="EMBL" id="OQE27563.1"/>
    </source>
</evidence>
<reference evidence="6" key="1">
    <citation type="journal article" date="2017" name="Nat. Microbiol.">
        <title>Global analysis of biosynthetic gene clusters reveals vast potential of secondary metabolite production in Penicillium species.</title>
        <authorList>
            <person name="Nielsen J.C."/>
            <person name="Grijseels S."/>
            <person name="Prigent S."/>
            <person name="Ji B."/>
            <person name="Dainat J."/>
            <person name="Nielsen K.F."/>
            <person name="Frisvad J.C."/>
            <person name="Workman M."/>
            <person name="Nielsen J."/>
        </authorList>
    </citation>
    <scope>NUCLEOTIDE SEQUENCE [LARGE SCALE GENOMIC DNA]</scope>
    <source>
        <strain evidence="6">IBT 24891</strain>
    </source>
</reference>
<dbReference type="Pfam" id="PF23317">
    <property type="entry name" value="YVC1_C"/>
    <property type="match status" value="2"/>
</dbReference>
<feature type="compositionally biased region" description="Polar residues" evidence="2">
    <location>
        <begin position="148"/>
        <end position="157"/>
    </location>
</feature>
<keyword evidence="3" id="KW-0812">Transmembrane</keyword>
<dbReference type="PANTHER" id="PTHR35859:SF5">
    <property type="entry name" value="ION TRANSPORT DOMAIN-CONTAINING PROTEIN"/>
    <property type="match status" value="1"/>
</dbReference>
<feature type="transmembrane region" description="Helical" evidence="3">
    <location>
        <begin position="295"/>
        <end position="313"/>
    </location>
</feature>
<feature type="transmembrane region" description="Helical" evidence="3">
    <location>
        <begin position="373"/>
        <end position="397"/>
    </location>
</feature>
<feature type="domain" description="Calcium channel YVC1-like C-terminal transmembrane" evidence="4">
    <location>
        <begin position="462"/>
        <end position="595"/>
    </location>
</feature>
<dbReference type="STRING" id="303698.A0A1V6TPT3"/>
<dbReference type="PANTHER" id="PTHR35859">
    <property type="entry name" value="NONSELECTIVE CATION CHANNEL PROTEIN"/>
    <property type="match status" value="1"/>
</dbReference>
<evidence type="ECO:0000259" key="4">
    <source>
        <dbReference type="Pfam" id="PF23317"/>
    </source>
</evidence>
<keyword evidence="3" id="KW-1133">Transmembrane helix</keyword>
<feature type="transmembrane region" description="Helical" evidence="3">
    <location>
        <begin position="486"/>
        <end position="510"/>
    </location>
</feature>
<organism evidence="5 6">
    <name type="scientific">Penicillium steckii</name>
    <dbReference type="NCBI Taxonomy" id="303698"/>
    <lineage>
        <taxon>Eukaryota</taxon>
        <taxon>Fungi</taxon>
        <taxon>Dikarya</taxon>
        <taxon>Ascomycota</taxon>
        <taxon>Pezizomycotina</taxon>
        <taxon>Eurotiomycetes</taxon>
        <taxon>Eurotiomycetidae</taxon>
        <taxon>Eurotiales</taxon>
        <taxon>Aspergillaceae</taxon>
        <taxon>Penicillium</taxon>
    </lineage>
</organism>